<dbReference type="EMBL" id="QGMK01001586">
    <property type="protein sequence ID" value="TVY67388.1"/>
    <property type="molecule type" value="Genomic_DNA"/>
</dbReference>
<feature type="compositionally biased region" description="Basic and acidic residues" evidence="1">
    <location>
        <begin position="92"/>
        <end position="111"/>
    </location>
</feature>
<proteinExistence type="predicted"/>
<feature type="compositionally biased region" description="Low complexity" evidence="1">
    <location>
        <begin position="229"/>
        <end position="242"/>
    </location>
</feature>
<dbReference type="AlphaFoldDB" id="A0A8T9C179"/>
<feature type="compositionally biased region" description="Basic and acidic residues" evidence="1">
    <location>
        <begin position="18"/>
        <end position="33"/>
    </location>
</feature>
<protein>
    <submittedName>
        <fullName evidence="2">Uncharacterized protein</fullName>
    </submittedName>
</protein>
<accession>A0A8T9C179</accession>
<feature type="compositionally biased region" description="Low complexity" evidence="1">
    <location>
        <begin position="258"/>
        <end position="270"/>
    </location>
</feature>
<feature type="compositionally biased region" description="Basic and acidic residues" evidence="1">
    <location>
        <begin position="178"/>
        <end position="200"/>
    </location>
</feature>
<sequence length="290" mass="33312">MANSHGDGKRRVRRHRSHTDLDAENLHKSRGKESLVTPEPDLAGVRRVRVERLEDRTSTDRTAAAAKMTSESHATLPSQKSSSSHRRRKEHHRDEEKSHRRRREPVSRDDSAYVYENSESKSKHSRVQVAERKILSDEESIESEEEEQSIQPESVKERPRKRKIKIVYITEEDYQSSKPKERTAKAKQLPESHTEREGSIRKPKTRHSHRKSAPEVAPASPPRRHTSTREPSSVSPPSLRRSNTTSSHVPSVKQYPPSLTTTNTSTRRSSFLGTFFGPTSPQHHREPERL</sequence>
<reference evidence="2 3" key="1">
    <citation type="submission" date="2018-05" db="EMBL/GenBank/DDBJ databases">
        <title>Genome sequencing and assembly of the regulated plant pathogen Lachnellula willkommii and related sister species for the development of diagnostic species identification markers.</title>
        <authorList>
            <person name="Giroux E."/>
            <person name="Bilodeau G."/>
        </authorList>
    </citation>
    <scope>NUCLEOTIDE SEQUENCE [LARGE SCALE GENOMIC DNA]</scope>
    <source>
        <strain evidence="2 3">CBS 268.59</strain>
    </source>
</reference>
<feature type="compositionally biased region" description="Basic and acidic residues" evidence="1">
    <location>
        <begin position="48"/>
        <end position="59"/>
    </location>
</feature>
<evidence type="ECO:0000313" key="2">
    <source>
        <dbReference type="EMBL" id="TVY67388.1"/>
    </source>
</evidence>
<organism evidence="2 3">
    <name type="scientific">Lachnellula suecica</name>
    <dbReference type="NCBI Taxonomy" id="602035"/>
    <lineage>
        <taxon>Eukaryota</taxon>
        <taxon>Fungi</taxon>
        <taxon>Dikarya</taxon>
        <taxon>Ascomycota</taxon>
        <taxon>Pezizomycotina</taxon>
        <taxon>Leotiomycetes</taxon>
        <taxon>Helotiales</taxon>
        <taxon>Lachnaceae</taxon>
        <taxon>Lachnellula</taxon>
    </lineage>
</organism>
<feature type="region of interest" description="Disordered" evidence="1">
    <location>
        <begin position="1"/>
        <end position="290"/>
    </location>
</feature>
<name>A0A8T9C179_9HELO</name>
<feature type="compositionally biased region" description="Polar residues" evidence="1">
    <location>
        <begin position="69"/>
        <end position="79"/>
    </location>
</feature>
<feature type="compositionally biased region" description="Basic residues" evidence="1">
    <location>
        <begin position="201"/>
        <end position="211"/>
    </location>
</feature>
<feature type="compositionally biased region" description="Basic residues" evidence="1">
    <location>
        <begin position="8"/>
        <end position="17"/>
    </location>
</feature>
<dbReference type="Proteomes" id="UP000469558">
    <property type="component" value="Unassembled WGS sequence"/>
</dbReference>
<keyword evidence="3" id="KW-1185">Reference proteome</keyword>
<comment type="caution">
    <text evidence="2">The sequence shown here is derived from an EMBL/GenBank/DDBJ whole genome shotgun (WGS) entry which is preliminary data.</text>
</comment>
<evidence type="ECO:0000256" key="1">
    <source>
        <dbReference type="SAM" id="MobiDB-lite"/>
    </source>
</evidence>
<dbReference type="OrthoDB" id="9977870at2759"/>
<evidence type="ECO:0000313" key="3">
    <source>
        <dbReference type="Proteomes" id="UP000469558"/>
    </source>
</evidence>
<gene>
    <name evidence="2" type="ORF">LSUE1_G009227</name>
</gene>
<feature type="compositionally biased region" description="Acidic residues" evidence="1">
    <location>
        <begin position="137"/>
        <end position="148"/>
    </location>
</feature>